<dbReference type="EMBL" id="QBKI01000001">
    <property type="protein sequence ID" value="PTX22737.1"/>
    <property type="molecule type" value="Genomic_DNA"/>
</dbReference>
<keyword evidence="1" id="KW-0812">Transmembrane</keyword>
<proteinExistence type="predicted"/>
<gene>
    <name evidence="2" type="ORF">C8N40_101565</name>
</gene>
<keyword evidence="3" id="KW-1185">Reference proteome</keyword>
<sequence>MMKLLKKISKEKYWDYFILAARFLIGWTFLRYGYSKMVDGQFGISEAELATPLKDLDLFRVSWYMFDQQPFKAFIGISQLICGALLIINRTALLGAFLFLPIVTTVLLIDLTFMPPDMANAFIWRLSFYILLDFLILWHYKSKMEVIWNEVWQNVNTKFKYPIWLYLLLPIVALAIEIASVLPKALFYTILNPENAWSGVQGILNKIIS</sequence>
<evidence type="ECO:0000313" key="3">
    <source>
        <dbReference type="Proteomes" id="UP000244225"/>
    </source>
</evidence>
<protein>
    <submittedName>
        <fullName evidence="2">DoxX-like protein</fullName>
    </submittedName>
</protein>
<organism evidence="2 3">
    <name type="scientific">Pontibacter mucosus</name>
    <dbReference type="NCBI Taxonomy" id="1649266"/>
    <lineage>
        <taxon>Bacteria</taxon>
        <taxon>Pseudomonadati</taxon>
        <taxon>Bacteroidota</taxon>
        <taxon>Cytophagia</taxon>
        <taxon>Cytophagales</taxon>
        <taxon>Hymenobacteraceae</taxon>
        <taxon>Pontibacter</taxon>
    </lineage>
</organism>
<accession>A0A2T5YTU1</accession>
<dbReference type="AlphaFoldDB" id="A0A2T5YTU1"/>
<name>A0A2T5YTU1_9BACT</name>
<dbReference type="Proteomes" id="UP000244225">
    <property type="component" value="Unassembled WGS sequence"/>
</dbReference>
<feature type="transmembrane region" description="Helical" evidence="1">
    <location>
        <begin position="71"/>
        <end position="88"/>
    </location>
</feature>
<comment type="caution">
    <text evidence="2">The sequence shown here is derived from an EMBL/GenBank/DDBJ whole genome shotgun (WGS) entry which is preliminary data.</text>
</comment>
<keyword evidence="1" id="KW-1133">Transmembrane helix</keyword>
<reference evidence="2 3" key="1">
    <citation type="submission" date="2018-04" db="EMBL/GenBank/DDBJ databases">
        <title>Genomic Encyclopedia of Archaeal and Bacterial Type Strains, Phase II (KMG-II): from individual species to whole genera.</title>
        <authorList>
            <person name="Goeker M."/>
        </authorList>
    </citation>
    <scope>NUCLEOTIDE SEQUENCE [LARGE SCALE GENOMIC DNA]</scope>
    <source>
        <strain evidence="2 3">DSM 100162</strain>
    </source>
</reference>
<dbReference type="RefSeq" id="WP_108210257.1">
    <property type="nucleotide sequence ID" value="NZ_QBKI01000001.1"/>
</dbReference>
<evidence type="ECO:0000313" key="2">
    <source>
        <dbReference type="EMBL" id="PTX22737.1"/>
    </source>
</evidence>
<feature type="transmembrane region" description="Helical" evidence="1">
    <location>
        <begin position="121"/>
        <end position="140"/>
    </location>
</feature>
<evidence type="ECO:0000256" key="1">
    <source>
        <dbReference type="SAM" id="Phobius"/>
    </source>
</evidence>
<feature type="transmembrane region" description="Helical" evidence="1">
    <location>
        <begin position="12"/>
        <end position="30"/>
    </location>
</feature>
<feature type="transmembrane region" description="Helical" evidence="1">
    <location>
        <begin position="95"/>
        <end position="115"/>
    </location>
</feature>
<dbReference type="OrthoDB" id="5524812at2"/>
<feature type="transmembrane region" description="Helical" evidence="1">
    <location>
        <begin position="161"/>
        <end position="182"/>
    </location>
</feature>
<keyword evidence="1" id="KW-0472">Membrane</keyword>